<dbReference type="InterPro" id="IPR019431">
    <property type="entry name" value="DUF2417"/>
</dbReference>
<feature type="transmembrane region" description="Helical" evidence="2">
    <location>
        <begin position="74"/>
        <end position="99"/>
    </location>
</feature>
<dbReference type="Gene3D" id="3.40.50.1820">
    <property type="entry name" value="alpha/beta hydrolase"/>
    <property type="match status" value="1"/>
</dbReference>
<accession>A0A8H5WYV6</accession>
<dbReference type="Proteomes" id="UP000567885">
    <property type="component" value="Unassembled WGS sequence"/>
</dbReference>
<feature type="transmembrane region" description="Helical" evidence="2">
    <location>
        <begin position="137"/>
        <end position="156"/>
    </location>
</feature>
<dbReference type="EMBL" id="JAAGWQ010000044">
    <property type="protein sequence ID" value="KAF5675034.1"/>
    <property type="molecule type" value="Genomic_DNA"/>
</dbReference>
<keyword evidence="2" id="KW-1133">Transmembrane helix</keyword>
<feature type="transmembrane region" description="Helical" evidence="2">
    <location>
        <begin position="223"/>
        <end position="244"/>
    </location>
</feature>
<proteinExistence type="predicted"/>
<reference evidence="3 4" key="1">
    <citation type="submission" date="2020-05" db="EMBL/GenBank/DDBJ databases">
        <title>Identification and distribution of gene clusters putatively required for synthesis of sphingolipid metabolism inhibitors in phylogenetically diverse species of the filamentous fungus Fusarium.</title>
        <authorList>
            <person name="Kim H.-S."/>
            <person name="Busman M."/>
            <person name="Brown D.W."/>
            <person name="Divon H."/>
            <person name="Uhlig S."/>
            <person name="Proctor R.H."/>
        </authorList>
    </citation>
    <scope>NUCLEOTIDE SEQUENCE [LARGE SCALE GENOMIC DNA]</scope>
    <source>
        <strain evidence="3 4">NRRL 20693</strain>
    </source>
</reference>
<gene>
    <name evidence="3" type="ORF">FHETE_2785</name>
</gene>
<evidence type="ECO:0000313" key="4">
    <source>
        <dbReference type="Proteomes" id="UP000567885"/>
    </source>
</evidence>
<evidence type="ECO:0000256" key="2">
    <source>
        <dbReference type="SAM" id="Phobius"/>
    </source>
</evidence>
<evidence type="ECO:0000313" key="3">
    <source>
        <dbReference type="EMBL" id="KAF5675034.1"/>
    </source>
</evidence>
<sequence>MPLFSSPKRDLSEERGERRSNGANGIAHDPEDGERAAPDEHTRLLPNRVDSTQPGLLAPDDPAVSPYNLWSIRALRYLTIAFTLVTLIWWILLLVSTFVTPPGINTRGSPWFAFGFTTWTLVNLTLTLLFFEVPSKSVRILAIFMSGVILLDMILILSVQKTRIEESWVGAGSVIWALLTSLWTLLVDHTVKWGKAEEEERLTGRAETRRTLFEWSEVMVSTVAYAVMSVAVFLITLTIILRALDAGVSYPGKLHLVDNGKYRIHVYCHGNKTDSKGNDLPTVLFEAGERTVEYEFWNFADNAINNGSISRYCFADRPGYGWSDNAPSPSSAGFVVDTLSEALASAGENGPWVLASAGIGSIYSRVFSARHGDQIKGLLLVDPLHEDLLDEVASPGRGFILWLWGVISPLGLDRLPGAVFRGRTSRDRVYGRSAQQNGKFIFAKLQESLVASSFTRRDAQTSRQIQDKKTPLVVISSGKHIKDSHTWEKKQRDLTKLTKNLKNWDIVDGAPHEVWKTLEGRQKIEKRLKDLVHA</sequence>
<dbReference type="InterPro" id="IPR029058">
    <property type="entry name" value="AB_hydrolase_fold"/>
</dbReference>
<protein>
    <submittedName>
        <fullName evidence="3">Mitochondrial integral membrane protein</fullName>
    </submittedName>
</protein>
<keyword evidence="2" id="KW-0472">Membrane</keyword>
<organism evidence="3 4">
    <name type="scientific">Fusarium heterosporum</name>
    <dbReference type="NCBI Taxonomy" id="42747"/>
    <lineage>
        <taxon>Eukaryota</taxon>
        <taxon>Fungi</taxon>
        <taxon>Dikarya</taxon>
        <taxon>Ascomycota</taxon>
        <taxon>Pezizomycotina</taxon>
        <taxon>Sordariomycetes</taxon>
        <taxon>Hypocreomycetidae</taxon>
        <taxon>Hypocreales</taxon>
        <taxon>Nectriaceae</taxon>
        <taxon>Fusarium</taxon>
        <taxon>Fusarium heterosporum species complex</taxon>
    </lineage>
</organism>
<feature type="compositionally biased region" description="Basic and acidic residues" evidence="1">
    <location>
        <begin position="7"/>
        <end position="20"/>
    </location>
</feature>
<dbReference type="Pfam" id="PF10329">
    <property type="entry name" value="DUF2417"/>
    <property type="match status" value="1"/>
</dbReference>
<feature type="transmembrane region" description="Helical" evidence="2">
    <location>
        <begin position="111"/>
        <end position="131"/>
    </location>
</feature>
<keyword evidence="4" id="KW-1185">Reference proteome</keyword>
<dbReference type="SUPFAM" id="SSF53474">
    <property type="entry name" value="alpha/beta-Hydrolases"/>
    <property type="match status" value="1"/>
</dbReference>
<dbReference type="AlphaFoldDB" id="A0A8H5WYV6"/>
<name>A0A8H5WYV6_FUSHE</name>
<feature type="region of interest" description="Disordered" evidence="1">
    <location>
        <begin position="1"/>
        <end position="40"/>
    </location>
</feature>
<feature type="transmembrane region" description="Helical" evidence="2">
    <location>
        <begin position="168"/>
        <end position="186"/>
    </location>
</feature>
<feature type="compositionally biased region" description="Basic and acidic residues" evidence="1">
    <location>
        <begin position="28"/>
        <end position="40"/>
    </location>
</feature>
<evidence type="ECO:0000256" key="1">
    <source>
        <dbReference type="SAM" id="MobiDB-lite"/>
    </source>
</evidence>
<dbReference type="OrthoDB" id="164921at2759"/>
<comment type="caution">
    <text evidence="3">The sequence shown here is derived from an EMBL/GenBank/DDBJ whole genome shotgun (WGS) entry which is preliminary data.</text>
</comment>
<keyword evidence="2" id="KW-0812">Transmembrane</keyword>